<sequence length="104" mass="10753">MTTTLIIGAIALAIGTYGIRLAGPLLRRHINLSPRITELMDIGSVVLLIALAVTEMIPSGHKAGFALPAGVLVAVILAWRRAPLILVALAAAVTTALIRLLGVA</sequence>
<keyword evidence="1" id="KW-0472">Membrane</keyword>
<dbReference type="EMBL" id="LWGR01000003">
    <property type="protein sequence ID" value="KZM75708.1"/>
    <property type="molecule type" value="Genomic_DNA"/>
</dbReference>
<dbReference type="Proteomes" id="UP000076512">
    <property type="component" value="Unassembled WGS sequence"/>
</dbReference>
<reference evidence="2 3" key="1">
    <citation type="submission" date="2016-04" db="EMBL/GenBank/DDBJ databases">
        <authorList>
            <person name="Evans L.H."/>
            <person name="Alamgir A."/>
            <person name="Owens N."/>
            <person name="Weber N.D."/>
            <person name="Virtaneva K."/>
            <person name="Barbian K."/>
            <person name="Babar A."/>
            <person name="Rosenke K."/>
        </authorList>
    </citation>
    <scope>NUCLEOTIDE SEQUENCE [LARGE SCALE GENOMIC DNA]</scope>
    <source>
        <strain evidence="2 3">IFM 0406</strain>
    </source>
</reference>
<dbReference type="Pfam" id="PF05437">
    <property type="entry name" value="AzlD"/>
    <property type="match status" value="1"/>
</dbReference>
<keyword evidence="3" id="KW-1185">Reference proteome</keyword>
<name>A0A164PL25_9NOCA</name>
<dbReference type="InterPro" id="IPR008407">
    <property type="entry name" value="Brnchd-chn_aa_trnsp_AzlD"/>
</dbReference>
<feature type="transmembrane region" description="Helical" evidence="1">
    <location>
        <begin position="6"/>
        <end position="26"/>
    </location>
</feature>
<evidence type="ECO:0000313" key="3">
    <source>
        <dbReference type="Proteomes" id="UP000076512"/>
    </source>
</evidence>
<feature type="transmembrane region" description="Helical" evidence="1">
    <location>
        <begin position="84"/>
        <end position="102"/>
    </location>
</feature>
<organism evidence="2 3">
    <name type="scientific">Nocardia terpenica</name>
    <dbReference type="NCBI Taxonomy" id="455432"/>
    <lineage>
        <taxon>Bacteria</taxon>
        <taxon>Bacillati</taxon>
        <taxon>Actinomycetota</taxon>
        <taxon>Actinomycetes</taxon>
        <taxon>Mycobacteriales</taxon>
        <taxon>Nocardiaceae</taxon>
        <taxon>Nocardia</taxon>
    </lineage>
</organism>
<dbReference type="RefSeq" id="WP_067583578.1">
    <property type="nucleotide sequence ID" value="NZ_JABMCZ010000001.1"/>
</dbReference>
<keyword evidence="1" id="KW-0812">Transmembrane</keyword>
<keyword evidence="1" id="KW-1133">Transmembrane helix</keyword>
<comment type="caution">
    <text evidence="2">The sequence shown here is derived from an EMBL/GenBank/DDBJ whole genome shotgun (WGS) entry which is preliminary data.</text>
</comment>
<dbReference type="OrthoDB" id="4484240at2"/>
<accession>A0A164PL25</accession>
<gene>
    <name evidence="2" type="ORF">AWN90_20420</name>
</gene>
<dbReference type="STRING" id="455432.AWN90_20420"/>
<feature type="transmembrane region" description="Helical" evidence="1">
    <location>
        <begin position="38"/>
        <end position="57"/>
    </location>
</feature>
<evidence type="ECO:0000313" key="2">
    <source>
        <dbReference type="EMBL" id="KZM75708.1"/>
    </source>
</evidence>
<evidence type="ECO:0000256" key="1">
    <source>
        <dbReference type="SAM" id="Phobius"/>
    </source>
</evidence>
<protein>
    <submittedName>
        <fullName evidence="2">Branched-chain amino acid transporter</fullName>
    </submittedName>
</protein>
<proteinExistence type="predicted"/>
<dbReference type="AlphaFoldDB" id="A0A164PL25"/>